<protein>
    <submittedName>
        <fullName evidence="1">Uncharacterized protein</fullName>
    </submittedName>
</protein>
<evidence type="ECO:0000313" key="1">
    <source>
        <dbReference type="EMBL" id="MBX63590.1"/>
    </source>
</evidence>
<proteinExistence type="predicted"/>
<sequence>MEGKSVEERKKE</sequence>
<reference evidence="1" key="1">
    <citation type="submission" date="2018-02" db="EMBL/GenBank/DDBJ databases">
        <title>Rhizophora mucronata_Transcriptome.</title>
        <authorList>
            <person name="Meera S.P."/>
            <person name="Sreeshan A."/>
            <person name="Augustine A."/>
        </authorList>
    </citation>
    <scope>NUCLEOTIDE SEQUENCE</scope>
    <source>
        <tissue evidence="1">Leaf</tissue>
    </source>
</reference>
<name>A0A2P2Q9D0_RHIMU</name>
<organism evidence="1">
    <name type="scientific">Rhizophora mucronata</name>
    <name type="common">Asiatic mangrove</name>
    <dbReference type="NCBI Taxonomy" id="61149"/>
    <lineage>
        <taxon>Eukaryota</taxon>
        <taxon>Viridiplantae</taxon>
        <taxon>Streptophyta</taxon>
        <taxon>Embryophyta</taxon>
        <taxon>Tracheophyta</taxon>
        <taxon>Spermatophyta</taxon>
        <taxon>Magnoliopsida</taxon>
        <taxon>eudicotyledons</taxon>
        <taxon>Gunneridae</taxon>
        <taxon>Pentapetalae</taxon>
        <taxon>rosids</taxon>
        <taxon>fabids</taxon>
        <taxon>Malpighiales</taxon>
        <taxon>Rhizophoraceae</taxon>
        <taxon>Rhizophora</taxon>
    </lineage>
</organism>
<accession>A0A2P2Q9D0</accession>
<dbReference type="EMBL" id="GGEC01083106">
    <property type="protein sequence ID" value="MBX63590.1"/>
    <property type="molecule type" value="Transcribed_RNA"/>
</dbReference>